<proteinExistence type="predicted"/>
<accession>A0AAE8Y8U4</accession>
<evidence type="ECO:0000313" key="1">
    <source>
        <dbReference type="EMBL" id="UDL15826.1"/>
    </source>
</evidence>
<reference evidence="2" key="1">
    <citation type="submission" date="2021-09" db="EMBL/GenBank/DDBJ databases">
        <authorList>
            <person name="Andersen S.H."/>
            <person name="Beall E.A."/>
            <person name="Cappelle B."/>
            <person name="Falteisek K.J."/>
            <person name="Fenske B.A."/>
            <person name="Gansluckner N.W."/>
            <person name="Gilbertson S.M."/>
            <person name="Krings K.J."/>
            <person name="Mobeck M."/>
            <person name="Odeku J.O."/>
            <person name="Poncelet M.E."/>
            <person name="Rohr J.R."/>
            <person name="Rolands L."/>
            <person name="Whipple C.D."/>
            <person name="Whipple E.M."/>
            <person name="Spring A.M."/>
            <person name="Klyczek K."/>
            <person name="Garlena R.A."/>
            <person name="Russell D.A."/>
            <person name="Pope W.H."/>
            <person name="Jacobs-Sera D."/>
            <person name="Hatfull G.F."/>
        </authorList>
    </citation>
    <scope>NUCLEOTIDE SEQUENCE</scope>
</reference>
<organism evidence="2 3">
    <name type="scientific">Microbacterium phage Pumpernickel</name>
    <dbReference type="NCBI Taxonomy" id="2885983"/>
    <lineage>
        <taxon>Viruses</taxon>
        <taxon>Duplodnaviria</taxon>
        <taxon>Heunggongvirae</taxon>
        <taxon>Uroviricota</taxon>
        <taxon>Caudoviricetes</taxon>
        <taxon>Pumpernickelvirus</taxon>
        <taxon>Pumpernickelvirus pumpernickel</taxon>
    </lineage>
</organism>
<name>A0AAE8Y8U4_9CAUD</name>
<gene>
    <name evidence="2" type="primary">336</name>
    <name evidence="1" type="synonym">35</name>
    <name evidence="2" type="ORF">SEA_PUMPERNICKEL_336</name>
    <name evidence="1" type="ORF">SEA_PUMPERNICKEL_35</name>
</gene>
<dbReference type="EMBL" id="OK040790">
    <property type="protein sequence ID" value="UDL15826.1"/>
    <property type="molecule type" value="Genomic_DNA"/>
</dbReference>
<keyword evidence="3" id="KW-1185">Reference proteome</keyword>
<sequence length="99" mass="11302">MQNQEIANALRDLEPEEASQIALNYLRSQNYVLKVWERDDIASILDQDPEHVNLTPEERERVLDLASEDSAFRNLEDATDSDWDAISQAVDFALRAVKG</sequence>
<evidence type="ECO:0000313" key="2">
    <source>
        <dbReference type="EMBL" id="UDL16086.1"/>
    </source>
</evidence>
<dbReference type="RefSeq" id="YP_010755326.1">
    <property type="nucleotide sequence ID" value="NC_073468.1"/>
</dbReference>
<dbReference type="EMBL" id="OK040790">
    <property type="protein sequence ID" value="UDL16086.1"/>
    <property type="molecule type" value="Genomic_DNA"/>
</dbReference>
<evidence type="ECO:0000313" key="3">
    <source>
        <dbReference type="Proteomes" id="UP000827768"/>
    </source>
</evidence>
<dbReference type="GeneID" id="80019977"/>
<protein>
    <submittedName>
        <fullName evidence="2">Uncharacterized protein</fullName>
    </submittedName>
</protein>
<dbReference type="KEGG" id="vg:80019977"/>
<dbReference type="Proteomes" id="UP000827768">
    <property type="component" value="Segment"/>
</dbReference>